<feature type="compositionally biased region" description="Polar residues" evidence="2">
    <location>
        <begin position="173"/>
        <end position="186"/>
    </location>
</feature>
<dbReference type="Gene3D" id="3.60.10.10">
    <property type="entry name" value="Endonuclease/exonuclease/phosphatase"/>
    <property type="match status" value="1"/>
</dbReference>
<keyword evidence="1" id="KW-0479">Metal-binding</keyword>
<reference evidence="4 5" key="1">
    <citation type="submission" date="2020-06" db="EMBL/GenBank/DDBJ databases">
        <authorList>
            <person name="Li R."/>
            <person name="Bekaert M."/>
        </authorList>
    </citation>
    <scope>NUCLEOTIDE SEQUENCE [LARGE SCALE GENOMIC DNA]</scope>
    <source>
        <strain evidence="5">wild</strain>
    </source>
</reference>
<keyword evidence="1" id="KW-0863">Zinc-finger</keyword>
<name>A0A6J8B8S3_MYTCO</name>
<feature type="region of interest" description="Disordered" evidence="2">
    <location>
        <begin position="162"/>
        <end position="249"/>
    </location>
</feature>
<dbReference type="GO" id="GO:0003676">
    <property type="term" value="F:nucleic acid binding"/>
    <property type="evidence" value="ECO:0007669"/>
    <property type="project" value="InterPro"/>
</dbReference>
<evidence type="ECO:0000256" key="2">
    <source>
        <dbReference type="SAM" id="MobiDB-lite"/>
    </source>
</evidence>
<keyword evidence="1" id="KW-0862">Zinc</keyword>
<evidence type="ECO:0000256" key="1">
    <source>
        <dbReference type="PROSITE-ProRule" id="PRU00047"/>
    </source>
</evidence>
<feature type="domain" description="CCHC-type" evidence="3">
    <location>
        <begin position="149"/>
        <end position="165"/>
    </location>
</feature>
<dbReference type="SUPFAM" id="SSF57756">
    <property type="entry name" value="Retrovirus zinc finger-like domains"/>
    <property type="match status" value="1"/>
</dbReference>
<evidence type="ECO:0000313" key="4">
    <source>
        <dbReference type="EMBL" id="CAC5380348.1"/>
    </source>
</evidence>
<evidence type="ECO:0000259" key="3">
    <source>
        <dbReference type="PROSITE" id="PS50158"/>
    </source>
</evidence>
<keyword evidence="5" id="KW-1185">Reference proteome</keyword>
<dbReference type="PROSITE" id="PS50158">
    <property type="entry name" value="ZF_CCHC"/>
    <property type="match status" value="1"/>
</dbReference>
<dbReference type="AlphaFoldDB" id="A0A6J8B8S3"/>
<sequence>MIYSRAASDGEEGIKIGKMIPSPCTLTIQSEYESPKITSAEMLHFINSEISLDISALIVYFQSTGLNKFSASFRDEQSKEMFQEYIRNKIQKYVDIKEIRYNTFKDFPDIYSGVVTVVANSIKEDIPRKIYIKGQQISTRYESQPQGKKCFNCNAYGHISTDCPEPPRKAWSSARTHPTRTRTASNESLSTQDSQESQDSQENTILSSGEIEVETYQENDTLEVTQTSTIDSTSIDEELDESKSSNESNDHEVIITKSFEVKFDKPHYQDANLICLQETGILNRSTQIDIEATTNFKIYSSDGENRARGVCILISKDAKEIIKKQVPVSLEGNLLHLEFNIESKKYQILNIYSPANYTRPQTEFYKQLDKYTELINIKTDVAIFGGDFNLITSEKDSKSGKIKTGRETLDIFNSIISKLNKKIHSDTEIKIQEFTHG</sequence>
<dbReference type="GO" id="GO:0008270">
    <property type="term" value="F:zinc ion binding"/>
    <property type="evidence" value="ECO:0007669"/>
    <property type="project" value="UniProtKB-KW"/>
</dbReference>
<feature type="compositionally biased region" description="Low complexity" evidence="2">
    <location>
        <begin position="187"/>
        <end position="202"/>
    </location>
</feature>
<dbReference type="InterPro" id="IPR001878">
    <property type="entry name" value="Znf_CCHC"/>
</dbReference>
<dbReference type="SUPFAM" id="SSF56219">
    <property type="entry name" value="DNase I-like"/>
    <property type="match status" value="1"/>
</dbReference>
<gene>
    <name evidence="4" type="ORF">MCOR_16314</name>
</gene>
<dbReference type="SMART" id="SM00343">
    <property type="entry name" value="ZnF_C2HC"/>
    <property type="match status" value="1"/>
</dbReference>
<protein>
    <recommendedName>
        <fullName evidence="3">CCHC-type domain-containing protein</fullName>
    </recommendedName>
</protein>
<dbReference type="Gene3D" id="4.10.60.10">
    <property type="entry name" value="Zinc finger, CCHC-type"/>
    <property type="match status" value="1"/>
</dbReference>
<dbReference type="InterPro" id="IPR036691">
    <property type="entry name" value="Endo/exonu/phosph_ase_sf"/>
</dbReference>
<dbReference type="Pfam" id="PF00098">
    <property type="entry name" value="zf-CCHC"/>
    <property type="match status" value="1"/>
</dbReference>
<organism evidence="4 5">
    <name type="scientific">Mytilus coruscus</name>
    <name type="common">Sea mussel</name>
    <dbReference type="NCBI Taxonomy" id="42192"/>
    <lineage>
        <taxon>Eukaryota</taxon>
        <taxon>Metazoa</taxon>
        <taxon>Spiralia</taxon>
        <taxon>Lophotrochozoa</taxon>
        <taxon>Mollusca</taxon>
        <taxon>Bivalvia</taxon>
        <taxon>Autobranchia</taxon>
        <taxon>Pteriomorphia</taxon>
        <taxon>Mytilida</taxon>
        <taxon>Mytiloidea</taxon>
        <taxon>Mytilidae</taxon>
        <taxon>Mytilinae</taxon>
        <taxon>Mytilus</taxon>
    </lineage>
</organism>
<evidence type="ECO:0000313" key="5">
    <source>
        <dbReference type="Proteomes" id="UP000507470"/>
    </source>
</evidence>
<dbReference type="Proteomes" id="UP000507470">
    <property type="component" value="Unassembled WGS sequence"/>
</dbReference>
<dbReference type="Pfam" id="PF03372">
    <property type="entry name" value="Exo_endo_phos"/>
    <property type="match status" value="1"/>
</dbReference>
<dbReference type="OrthoDB" id="3863715at2759"/>
<dbReference type="EMBL" id="CACVKT020002884">
    <property type="protein sequence ID" value="CAC5380348.1"/>
    <property type="molecule type" value="Genomic_DNA"/>
</dbReference>
<dbReference type="GO" id="GO:0003824">
    <property type="term" value="F:catalytic activity"/>
    <property type="evidence" value="ECO:0007669"/>
    <property type="project" value="InterPro"/>
</dbReference>
<accession>A0A6J8B8S3</accession>
<proteinExistence type="predicted"/>
<feature type="compositionally biased region" description="Acidic residues" evidence="2">
    <location>
        <begin position="211"/>
        <end position="221"/>
    </location>
</feature>
<dbReference type="InterPro" id="IPR005135">
    <property type="entry name" value="Endo/exonuclease/phosphatase"/>
</dbReference>
<dbReference type="InterPro" id="IPR036875">
    <property type="entry name" value="Znf_CCHC_sf"/>
</dbReference>